<reference evidence="2 3" key="1">
    <citation type="journal article" date="2010" name="Nature">
        <title>The Ectocarpus genome and the independent evolution of multicellularity in brown algae.</title>
        <authorList>
            <person name="Cock J.M."/>
            <person name="Sterck L."/>
            <person name="Rouze P."/>
            <person name="Scornet D."/>
            <person name="Allen A.E."/>
            <person name="Amoutzias G."/>
            <person name="Anthouard V."/>
            <person name="Artiguenave F."/>
            <person name="Aury J.M."/>
            <person name="Badger J.H."/>
            <person name="Beszteri B."/>
            <person name="Billiau K."/>
            <person name="Bonnet E."/>
            <person name="Bothwell J.H."/>
            <person name="Bowler C."/>
            <person name="Boyen C."/>
            <person name="Brownlee C."/>
            <person name="Carrano C.J."/>
            <person name="Charrier B."/>
            <person name="Cho G.Y."/>
            <person name="Coelho S.M."/>
            <person name="Collen J."/>
            <person name="Corre E."/>
            <person name="Da Silva C."/>
            <person name="Delage L."/>
            <person name="Delaroque N."/>
            <person name="Dittami S.M."/>
            <person name="Doulbeau S."/>
            <person name="Elias M."/>
            <person name="Farnham G."/>
            <person name="Gachon C.M."/>
            <person name="Gschloessl B."/>
            <person name="Heesch S."/>
            <person name="Jabbari K."/>
            <person name="Jubin C."/>
            <person name="Kawai H."/>
            <person name="Kimura K."/>
            <person name="Kloareg B."/>
            <person name="Kupper F.C."/>
            <person name="Lang D."/>
            <person name="Le Bail A."/>
            <person name="Leblanc C."/>
            <person name="Lerouge P."/>
            <person name="Lohr M."/>
            <person name="Lopez P.J."/>
            <person name="Martens C."/>
            <person name="Maumus F."/>
            <person name="Michel G."/>
            <person name="Miranda-Saavedra D."/>
            <person name="Morales J."/>
            <person name="Moreau H."/>
            <person name="Motomura T."/>
            <person name="Nagasato C."/>
            <person name="Napoli C.A."/>
            <person name="Nelson D.R."/>
            <person name="Nyvall-Collen P."/>
            <person name="Peters A.F."/>
            <person name="Pommier C."/>
            <person name="Potin P."/>
            <person name="Poulain J."/>
            <person name="Quesneville H."/>
            <person name="Read B."/>
            <person name="Rensing S.A."/>
            <person name="Ritter A."/>
            <person name="Rousvoal S."/>
            <person name="Samanta M."/>
            <person name="Samson G."/>
            <person name="Schroeder D.C."/>
            <person name="Segurens B."/>
            <person name="Strittmatter M."/>
            <person name="Tonon T."/>
            <person name="Tregear J.W."/>
            <person name="Valentin K."/>
            <person name="von Dassow P."/>
            <person name="Yamagishi T."/>
            <person name="Van de Peer Y."/>
            <person name="Wincker P."/>
        </authorList>
    </citation>
    <scope>NUCLEOTIDE SEQUENCE [LARGE SCALE GENOMIC DNA]</scope>
    <source>
        <strain evidence="3">Ec32 / CCAP1310/4</strain>
    </source>
</reference>
<dbReference type="Proteomes" id="UP000002630">
    <property type="component" value="Linkage Group LG18"/>
</dbReference>
<dbReference type="eggNOG" id="ENOG502S0QQ">
    <property type="taxonomic scope" value="Eukaryota"/>
</dbReference>
<dbReference type="OMA" id="RISVIHY"/>
<proteinExistence type="predicted"/>
<gene>
    <name evidence="2" type="ORF">Esi_0046_0041</name>
</gene>
<feature type="compositionally biased region" description="Low complexity" evidence="1">
    <location>
        <begin position="150"/>
        <end position="161"/>
    </location>
</feature>
<feature type="compositionally biased region" description="Basic and acidic residues" evidence="1">
    <location>
        <begin position="176"/>
        <end position="186"/>
    </location>
</feature>
<sequence length="390" mass="41595">MVDTNGATAGNRRPNAGSGGNGGASQAKPRHAAVAKPISNSKLVKPLCHSWPALHLLHIQVAPKGQVAALGVREGWRLTNIGKNDFTVTATSTPKHILEALAAARKRGTTYTLGFSTGGADEAPNGAVRAEEQSIVEACDGSRVDNAVSETAGGEAATAGPASGGETGNSDQVCVEGKELEQDRKKGASAGVEIGENGETKETEGKGEGQVFGGKDVPSCKAETGRGDGEVTLMYEMYDEKFPIKDGSISAAEIDETYCLSFVMPNCTLHLGPLGPADRYARENEGELVPYLEENPSGTFHGLEDGEVYWVYVSRDDEEEKQDRERMKQVVQGMKQDLPEDGEFVNRKDDGRNGLESCSCVYGNPCVDEYGCKDWHSRYAVAKANGWKGF</sequence>
<feature type="region of interest" description="Disordered" evidence="1">
    <location>
        <begin position="150"/>
        <end position="224"/>
    </location>
</feature>
<evidence type="ECO:0000313" key="3">
    <source>
        <dbReference type="Proteomes" id="UP000002630"/>
    </source>
</evidence>
<dbReference type="InParanoid" id="D7G1U8"/>
<feature type="region of interest" description="Disordered" evidence="1">
    <location>
        <begin position="1"/>
        <end position="31"/>
    </location>
</feature>
<accession>D7G1U8</accession>
<feature type="compositionally biased region" description="Basic and acidic residues" evidence="1">
    <location>
        <begin position="198"/>
        <end position="207"/>
    </location>
</feature>
<keyword evidence="3" id="KW-1185">Reference proteome</keyword>
<dbReference type="EMBL" id="FN649743">
    <property type="protein sequence ID" value="CBJ48674.1"/>
    <property type="molecule type" value="Genomic_DNA"/>
</dbReference>
<protein>
    <submittedName>
        <fullName evidence="2">Uncharacterized protein</fullName>
    </submittedName>
</protein>
<organism evidence="2 3">
    <name type="scientific">Ectocarpus siliculosus</name>
    <name type="common">Brown alga</name>
    <name type="synonym">Conferva siliculosa</name>
    <dbReference type="NCBI Taxonomy" id="2880"/>
    <lineage>
        <taxon>Eukaryota</taxon>
        <taxon>Sar</taxon>
        <taxon>Stramenopiles</taxon>
        <taxon>Ochrophyta</taxon>
        <taxon>PX clade</taxon>
        <taxon>Phaeophyceae</taxon>
        <taxon>Ectocarpales</taxon>
        <taxon>Ectocarpaceae</taxon>
        <taxon>Ectocarpus</taxon>
    </lineage>
</organism>
<dbReference type="OrthoDB" id="73831at2759"/>
<dbReference type="EMBL" id="FN648663">
    <property type="protein sequence ID" value="CBJ48674.1"/>
    <property type="molecule type" value="Genomic_DNA"/>
</dbReference>
<dbReference type="AlphaFoldDB" id="D7G1U8"/>
<name>D7G1U8_ECTSI</name>
<evidence type="ECO:0000313" key="2">
    <source>
        <dbReference type="EMBL" id="CBJ48674.1"/>
    </source>
</evidence>
<evidence type="ECO:0000256" key="1">
    <source>
        <dbReference type="SAM" id="MobiDB-lite"/>
    </source>
</evidence>